<accession>A0A0V0HVK3</accession>
<reference evidence="1" key="1">
    <citation type="submission" date="2015-12" db="EMBL/GenBank/DDBJ databases">
        <title>Gene expression during late stages of embryo sac development: a critical building block for successful pollen-pistil interactions.</title>
        <authorList>
            <person name="Liu Y."/>
            <person name="Joly V."/>
            <person name="Sabar M."/>
            <person name="Matton D.P."/>
        </authorList>
    </citation>
    <scope>NUCLEOTIDE SEQUENCE</scope>
</reference>
<evidence type="ECO:0000313" key="1">
    <source>
        <dbReference type="EMBL" id="JAP24120.1"/>
    </source>
</evidence>
<name>A0A0V0HVK3_SOLCH</name>
<dbReference type="AlphaFoldDB" id="A0A0V0HVK3"/>
<proteinExistence type="predicted"/>
<organism evidence="1">
    <name type="scientific">Solanum chacoense</name>
    <name type="common">Chaco potato</name>
    <dbReference type="NCBI Taxonomy" id="4108"/>
    <lineage>
        <taxon>Eukaryota</taxon>
        <taxon>Viridiplantae</taxon>
        <taxon>Streptophyta</taxon>
        <taxon>Embryophyta</taxon>
        <taxon>Tracheophyta</taxon>
        <taxon>Spermatophyta</taxon>
        <taxon>Magnoliopsida</taxon>
        <taxon>eudicotyledons</taxon>
        <taxon>Gunneridae</taxon>
        <taxon>Pentapetalae</taxon>
        <taxon>asterids</taxon>
        <taxon>lamiids</taxon>
        <taxon>Solanales</taxon>
        <taxon>Solanaceae</taxon>
        <taxon>Solanoideae</taxon>
        <taxon>Solaneae</taxon>
        <taxon>Solanum</taxon>
    </lineage>
</organism>
<dbReference type="EMBL" id="GEDG01014733">
    <property type="protein sequence ID" value="JAP24120.1"/>
    <property type="molecule type" value="Transcribed_RNA"/>
</dbReference>
<protein>
    <submittedName>
        <fullName evidence="1">Putative ovule protein</fullName>
    </submittedName>
</protein>
<sequence>MSREAGGVCGTMLESSYKLLWWSTCNQCWSNLVNSRSTLHKTYQFLNDVSLWSCCCHLLSPLNLISVRFKNSCGRET</sequence>